<evidence type="ECO:0000256" key="2">
    <source>
        <dbReference type="SAM" id="SignalP"/>
    </source>
</evidence>
<evidence type="ECO:0000313" key="4">
    <source>
        <dbReference type="EMBL" id="MCP3732712.1"/>
    </source>
</evidence>
<keyword evidence="2" id="KW-0732">Signal</keyword>
<feature type="domain" description="Capsule synthesis protein CapA" evidence="3">
    <location>
        <begin position="38"/>
        <end position="348"/>
    </location>
</feature>
<feature type="chain" id="PRO_5040917254" evidence="2">
    <location>
        <begin position="26"/>
        <end position="452"/>
    </location>
</feature>
<dbReference type="InterPro" id="IPR052169">
    <property type="entry name" value="CW_Biosynth-Accessory"/>
</dbReference>
<evidence type="ECO:0000259" key="3">
    <source>
        <dbReference type="SMART" id="SM00854"/>
    </source>
</evidence>
<evidence type="ECO:0000313" key="5">
    <source>
        <dbReference type="Proteomes" id="UP001139451"/>
    </source>
</evidence>
<evidence type="ECO:0000256" key="1">
    <source>
        <dbReference type="ARBA" id="ARBA00005662"/>
    </source>
</evidence>
<comment type="similarity">
    <text evidence="1">Belongs to the CapA family.</text>
</comment>
<name>A0A9X2HN40_9SPHN</name>
<organism evidence="4 5">
    <name type="scientific">Sphingomonas tagetis</name>
    <dbReference type="NCBI Taxonomy" id="2949092"/>
    <lineage>
        <taxon>Bacteria</taxon>
        <taxon>Pseudomonadati</taxon>
        <taxon>Pseudomonadota</taxon>
        <taxon>Alphaproteobacteria</taxon>
        <taxon>Sphingomonadales</taxon>
        <taxon>Sphingomonadaceae</taxon>
        <taxon>Sphingomonas</taxon>
    </lineage>
</organism>
<dbReference type="PANTHER" id="PTHR33393">
    <property type="entry name" value="POLYGLUTAMINE SYNTHESIS ACCESSORY PROTEIN RV0574C-RELATED"/>
    <property type="match status" value="1"/>
</dbReference>
<dbReference type="EMBL" id="JAMLDX010000022">
    <property type="protein sequence ID" value="MCP3732712.1"/>
    <property type="molecule type" value="Genomic_DNA"/>
</dbReference>
<sequence length="452" mass="47711">MTLTKTRSTLTSALLLTLCSPPAWAAPQQKTEAPDGFTVAISGDMLGPYTESFPEASTDFTAVKALIGSADVAFANQEGTTLDPATFPGWLSADNGGGYPRHSLAVTRAFKSIGIDLVSRANNHAMDYGTEGLLTSDRAFDAIGLAHAGTGRSLSDARAPAYYNSGETTVALIATASTFPASFAAGDAARGVNARPGLNPLHVKPTIMVSEREAKILRGMAVRQGWQGYDLPTAKSLAFNVGETSYRVSKTPGIAYDVNAGDRAALLASVAAAREKSQLVLFSIHAHETRSGGYEDPVPADFLPPLFHSVIDAGADMVVRHGPHAVQGIEIYRGKPIFYGVGHLFTDLPKTLKIASADPEPTVITLPDTWFESVIAINEYRGGRVARIVLHPMMMDGRDGPDRGMPRPAKGGDAARILSRVAANSRLFGTNVDIRGEQGVIDVAAHAGGKSQ</sequence>
<dbReference type="RefSeq" id="WP_254296350.1">
    <property type="nucleotide sequence ID" value="NZ_JAMLDX010000022.1"/>
</dbReference>
<dbReference type="Proteomes" id="UP001139451">
    <property type="component" value="Unassembled WGS sequence"/>
</dbReference>
<dbReference type="SUPFAM" id="SSF56300">
    <property type="entry name" value="Metallo-dependent phosphatases"/>
    <property type="match status" value="1"/>
</dbReference>
<reference evidence="4" key="1">
    <citation type="submission" date="2022-05" db="EMBL/GenBank/DDBJ databases">
        <title>Sphingomonas sp. strain MG17 Genome sequencing and assembly.</title>
        <authorList>
            <person name="Kim I."/>
        </authorList>
    </citation>
    <scope>NUCLEOTIDE SEQUENCE</scope>
    <source>
        <strain evidence="4">MG17</strain>
    </source>
</reference>
<feature type="signal peptide" evidence="2">
    <location>
        <begin position="1"/>
        <end position="25"/>
    </location>
</feature>
<protein>
    <submittedName>
        <fullName evidence="4">CapA family protein</fullName>
    </submittedName>
</protein>
<gene>
    <name evidence="4" type="ORF">M9978_20035</name>
</gene>
<dbReference type="SMART" id="SM00854">
    <property type="entry name" value="PGA_cap"/>
    <property type="match status" value="1"/>
</dbReference>
<proteinExistence type="inferred from homology"/>
<comment type="caution">
    <text evidence="4">The sequence shown here is derived from an EMBL/GenBank/DDBJ whole genome shotgun (WGS) entry which is preliminary data.</text>
</comment>
<accession>A0A9X2HN40</accession>
<dbReference type="AlphaFoldDB" id="A0A9X2HN40"/>
<keyword evidence="5" id="KW-1185">Reference proteome</keyword>
<dbReference type="InterPro" id="IPR029052">
    <property type="entry name" value="Metallo-depent_PP-like"/>
</dbReference>
<dbReference type="InterPro" id="IPR019079">
    <property type="entry name" value="Capsule_synth_CapA"/>
</dbReference>
<dbReference type="PANTHER" id="PTHR33393:SF13">
    <property type="entry name" value="PGA BIOSYNTHESIS PROTEIN CAPA"/>
    <property type="match status" value="1"/>
</dbReference>
<dbReference type="Pfam" id="PF09587">
    <property type="entry name" value="PGA_cap"/>
    <property type="match status" value="1"/>
</dbReference>